<dbReference type="RefSeq" id="WP_212521593.1">
    <property type="nucleotide sequence ID" value="NZ_JAGSOH010000133.1"/>
</dbReference>
<proteinExistence type="predicted"/>
<dbReference type="Proteomes" id="UP000676325">
    <property type="component" value="Unassembled WGS sequence"/>
</dbReference>
<accession>A0A941EH86</accession>
<dbReference type="EMBL" id="JAGSOH010000133">
    <property type="protein sequence ID" value="MBR7830467.1"/>
    <property type="molecule type" value="Genomic_DNA"/>
</dbReference>
<organism evidence="2 3">
    <name type="scientific">Actinospica acidithermotolerans</name>
    <dbReference type="NCBI Taxonomy" id="2828514"/>
    <lineage>
        <taxon>Bacteria</taxon>
        <taxon>Bacillati</taxon>
        <taxon>Actinomycetota</taxon>
        <taxon>Actinomycetes</taxon>
        <taxon>Catenulisporales</taxon>
        <taxon>Actinospicaceae</taxon>
        <taxon>Actinospica</taxon>
    </lineage>
</organism>
<evidence type="ECO:0000256" key="1">
    <source>
        <dbReference type="SAM" id="MobiDB-lite"/>
    </source>
</evidence>
<sequence length="276" mass="30669">MAPWIWRRITSAPRRAARRAWRRTLTAARRRLHRHELARRRLAAAAIPRAGATTAAGRRGAASGVAPVSRIEPVTGLCENRQAAPDWSRSASSSGCPCAGTGRIPLKNPATGRLEGSRSCPRHGQGARGREMFSARGAVIEGGWSGLRSWAAERQARWDRITDPDAAERYNLPRKQRRAHRAVHRRRDRRLLGPITACRAPLCDHGYVDRHRADREREAWARQQFAAAAAAHAAAGRTLSPRRARKLARRLARRAERRFPHLQCGACAGLGYVPTQ</sequence>
<evidence type="ECO:0000313" key="3">
    <source>
        <dbReference type="Proteomes" id="UP000676325"/>
    </source>
</evidence>
<reference evidence="2" key="1">
    <citation type="submission" date="2021-04" db="EMBL/GenBank/DDBJ databases">
        <title>Genome based classification of Actinospica acidithermotolerans sp. nov., an actinobacterium isolated from an Indonesian hot spring.</title>
        <authorList>
            <person name="Kusuma A.B."/>
            <person name="Putra K.E."/>
            <person name="Nafisah S."/>
            <person name="Loh J."/>
            <person name="Nouioui I."/>
            <person name="Goodfellow M."/>
        </authorList>
    </citation>
    <scope>NUCLEOTIDE SEQUENCE</scope>
    <source>
        <strain evidence="2">MGRD01-02</strain>
    </source>
</reference>
<dbReference type="AlphaFoldDB" id="A0A941EH86"/>
<name>A0A941EH86_9ACTN</name>
<protein>
    <submittedName>
        <fullName evidence="2">Uncharacterized protein</fullName>
    </submittedName>
</protein>
<evidence type="ECO:0000313" key="2">
    <source>
        <dbReference type="EMBL" id="MBR7830467.1"/>
    </source>
</evidence>
<comment type="caution">
    <text evidence="2">The sequence shown here is derived from an EMBL/GenBank/DDBJ whole genome shotgun (WGS) entry which is preliminary data.</text>
</comment>
<keyword evidence="3" id="KW-1185">Reference proteome</keyword>
<gene>
    <name evidence="2" type="ORF">KDK95_29470</name>
</gene>
<feature type="region of interest" description="Disordered" evidence="1">
    <location>
        <begin position="107"/>
        <end position="129"/>
    </location>
</feature>